<feature type="compositionally biased region" description="Polar residues" evidence="1">
    <location>
        <begin position="248"/>
        <end position="263"/>
    </location>
</feature>
<comment type="caution">
    <text evidence="2">The sequence shown here is derived from an EMBL/GenBank/DDBJ whole genome shotgun (WGS) entry which is preliminary data.</text>
</comment>
<dbReference type="EMBL" id="JAGPXF010000002">
    <property type="protein sequence ID" value="KAH7256640.1"/>
    <property type="molecule type" value="Genomic_DNA"/>
</dbReference>
<dbReference type="OrthoDB" id="5065495at2759"/>
<feature type="region of interest" description="Disordered" evidence="1">
    <location>
        <begin position="380"/>
        <end position="431"/>
    </location>
</feature>
<sequence length="676" mass="75864">MMALRDRSRIATRSVPLFFSPSTKRPKETSDLPDYGELFEDLGLGKGVDKKLIDRFRKARTTHLEEFIKSNELEKRDLCNWREQSCKARFKKMAKYFLWDKGGSRFWPDEPSTANKNGYTSRKNGEVIVDLLAKMFFLYFNFKRRPKRNKNAMPANLTSSYIATFKAHLKSSGHSVDAPIEVDYMSDYGLHIPEVPFVPPSPKIEPASDDEDLPAIEDMQPRVQQETAPVFIPPSSLDTGEHAPAGEPQSTNKQSPSRLQTNKQAKRPAEADLDTQRPTKSPRQNQYLDFFLGMYAAVDDDDSSSFYSQEEGLYSQLEGRANRRTRQKDYGREGYELGPFSSRFGTVDRAVSVNRDPFMMDRLSVAAPVAPMGGPTGLTLESGGGAAENNGHPSRTSVVPRRDSFASSTRDTRSQVYEPLSIPSASITQQEGGEFGVENDAEMAQMEEHAATVPQVERAASHPQSHGDISSEKGDDATASPSPDTVVPPIDVPITQNNFIITSTRTSSGPSKTSPDTPVQKNFPSADGFPLQMPKPKPVLQNNTYYNPSTARRILSTHLRGYAKETATPIMFSFAVHHRTGHGDRFTFSPFDFFEMTLKEFIIALPMENKGLITGLCIRQYGPRLCLRQVYLYNEEVFGNIREQFLRHVERDIRGAKYDGKRLDYEISIEPLTEGD</sequence>
<feature type="region of interest" description="Disordered" evidence="1">
    <location>
        <begin position="447"/>
        <end position="492"/>
    </location>
</feature>
<protein>
    <submittedName>
        <fullName evidence="2">Uncharacterized protein</fullName>
    </submittedName>
</protein>
<proteinExistence type="predicted"/>
<keyword evidence="3" id="KW-1185">Reference proteome</keyword>
<dbReference type="AlphaFoldDB" id="A0A8K0WFS1"/>
<evidence type="ECO:0000256" key="1">
    <source>
        <dbReference type="SAM" id="MobiDB-lite"/>
    </source>
</evidence>
<feature type="compositionally biased region" description="Low complexity" evidence="1">
    <location>
        <begin position="480"/>
        <end position="492"/>
    </location>
</feature>
<name>A0A8K0WFS1_9HYPO</name>
<gene>
    <name evidence="2" type="ORF">BKA59DRAFT_80281</name>
</gene>
<accession>A0A8K0WFS1</accession>
<organism evidence="2 3">
    <name type="scientific">Fusarium tricinctum</name>
    <dbReference type="NCBI Taxonomy" id="61284"/>
    <lineage>
        <taxon>Eukaryota</taxon>
        <taxon>Fungi</taxon>
        <taxon>Dikarya</taxon>
        <taxon>Ascomycota</taxon>
        <taxon>Pezizomycotina</taxon>
        <taxon>Sordariomycetes</taxon>
        <taxon>Hypocreomycetidae</taxon>
        <taxon>Hypocreales</taxon>
        <taxon>Nectriaceae</taxon>
        <taxon>Fusarium</taxon>
        <taxon>Fusarium tricinctum species complex</taxon>
    </lineage>
</organism>
<feature type="region of interest" description="Disordered" evidence="1">
    <location>
        <begin position="231"/>
        <end position="284"/>
    </location>
</feature>
<dbReference type="Proteomes" id="UP000813427">
    <property type="component" value="Unassembled WGS sequence"/>
</dbReference>
<feature type="compositionally biased region" description="Basic and acidic residues" evidence="1">
    <location>
        <begin position="267"/>
        <end position="277"/>
    </location>
</feature>
<reference evidence="2" key="1">
    <citation type="journal article" date="2021" name="Nat. Commun.">
        <title>Genetic determinants of endophytism in the Arabidopsis root mycobiome.</title>
        <authorList>
            <person name="Mesny F."/>
            <person name="Miyauchi S."/>
            <person name="Thiergart T."/>
            <person name="Pickel B."/>
            <person name="Atanasova L."/>
            <person name="Karlsson M."/>
            <person name="Huettel B."/>
            <person name="Barry K.W."/>
            <person name="Haridas S."/>
            <person name="Chen C."/>
            <person name="Bauer D."/>
            <person name="Andreopoulos W."/>
            <person name="Pangilinan J."/>
            <person name="LaButti K."/>
            <person name="Riley R."/>
            <person name="Lipzen A."/>
            <person name="Clum A."/>
            <person name="Drula E."/>
            <person name="Henrissat B."/>
            <person name="Kohler A."/>
            <person name="Grigoriev I.V."/>
            <person name="Martin F.M."/>
            <person name="Hacquard S."/>
        </authorList>
    </citation>
    <scope>NUCLEOTIDE SEQUENCE</scope>
    <source>
        <strain evidence="2">MPI-SDFR-AT-0068</strain>
    </source>
</reference>
<evidence type="ECO:0000313" key="2">
    <source>
        <dbReference type="EMBL" id="KAH7256640.1"/>
    </source>
</evidence>
<evidence type="ECO:0000313" key="3">
    <source>
        <dbReference type="Proteomes" id="UP000813427"/>
    </source>
</evidence>